<name>A0AAV5D482_ELECO</name>
<protein>
    <submittedName>
        <fullName evidence="1">Uncharacterized protein</fullName>
    </submittedName>
</protein>
<dbReference type="EMBL" id="BQKI01000012">
    <property type="protein sequence ID" value="GJN05773.1"/>
    <property type="molecule type" value="Genomic_DNA"/>
</dbReference>
<gene>
    <name evidence="1" type="primary">ga23437</name>
    <name evidence="1" type="ORF">PR202_ga23437</name>
</gene>
<dbReference type="Proteomes" id="UP001054889">
    <property type="component" value="Unassembled WGS sequence"/>
</dbReference>
<dbReference type="PANTHER" id="PTHR36617:SF17">
    <property type="entry name" value="OS01G0114800 PROTEIN"/>
    <property type="match status" value="1"/>
</dbReference>
<evidence type="ECO:0000313" key="2">
    <source>
        <dbReference type="Proteomes" id="UP001054889"/>
    </source>
</evidence>
<reference evidence="1" key="2">
    <citation type="submission" date="2021-12" db="EMBL/GenBank/DDBJ databases">
        <title>Resequencing data analysis of finger millet.</title>
        <authorList>
            <person name="Hatakeyama M."/>
            <person name="Aluri S."/>
            <person name="Balachadran M.T."/>
            <person name="Sivarajan S.R."/>
            <person name="Poveda L."/>
            <person name="Shimizu-Inatsugi R."/>
            <person name="Schlapbach R."/>
            <person name="Sreeman S.M."/>
            <person name="Shimizu K.K."/>
        </authorList>
    </citation>
    <scope>NUCLEOTIDE SEQUENCE</scope>
</reference>
<proteinExistence type="predicted"/>
<evidence type="ECO:0000313" key="1">
    <source>
        <dbReference type="EMBL" id="GJN05773.1"/>
    </source>
</evidence>
<keyword evidence="2" id="KW-1185">Reference proteome</keyword>
<organism evidence="1 2">
    <name type="scientific">Eleusine coracana subsp. coracana</name>
    <dbReference type="NCBI Taxonomy" id="191504"/>
    <lineage>
        <taxon>Eukaryota</taxon>
        <taxon>Viridiplantae</taxon>
        <taxon>Streptophyta</taxon>
        <taxon>Embryophyta</taxon>
        <taxon>Tracheophyta</taxon>
        <taxon>Spermatophyta</taxon>
        <taxon>Magnoliopsida</taxon>
        <taxon>Liliopsida</taxon>
        <taxon>Poales</taxon>
        <taxon>Poaceae</taxon>
        <taxon>PACMAD clade</taxon>
        <taxon>Chloridoideae</taxon>
        <taxon>Cynodonteae</taxon>
        <taxon>Eleusininae</taxon>
        <taxon>Eleusine</taxon>
    </lineage>
</organism>
<reference evidence="1" key="1">
    <citation type="journal article" date="2018" name="DNA Res.">
        <title>Multiple hybrid de novo genome assembly of finger millet, an orphan allotetraploid crop.</title>
        <authorList>
            <person name="Hatakeyama M."/>
            <person name="Aluri S."/>
            <person name="Balachadran M.T."/>
            <person name="Sivarajan S.R."/>
            <person name="Patrignani A."/>
            <person name="Gruter S."/>
            <person name="Poveda L."/>
            <person name="Shimizu-Inatsugi R."/>
            <person name="Baeten J."/>
            <person name="Francoijs K.J."/>
            <person name="Nataraja K.N."/>
            <person name="Reddy Y.A.N."/>
            <person name="Phadnis S."/>
            <person name="Ravikumar R.L."/>
            <person name="Schlapbach R."/>
            <person name="Sreeman S.M."/>
            <person name="Shimizu K.K."/>
        </authorList>
    </citation>
    <scope>NUCLEOTIDE SEQUENCE</scope>
</reference>
<dbReference type="PANTHER" id="PTHR36617">
    <property type="entry name" value="PROTEIN, PUTATIVE-RELATED"/>
    <property type="match status" value="1"/>
</dbReference>
<accession>A0AAV5D482</accession>
<comment type="caution">
    <text evidence="1">The sequence shown here is derived from an EMBL/GenBank/DDBJ whole genome shotgun (WGS) entry which is preliminary data.</text>
</comment>
<sequence length="122" mass="13985">MVIELGDGSTTLFWQDRWLHSKSIADLAPSLMPHVKRIAAKTRTVQQALQGNQWLHDFGRGLAVCTIGEFLLLWDLIQDVQLAPGVQDEHRWRFSSTRQFSSRSAYLTFFNGSTAFEPHKRL</sequence>
<dbReference type="AlphaFoldDB" id="A0AAV5D482"/>